<evidence type="ECO:0000313" key="3">
    <source>
        <dbReference type="Proteomes" id="UP000680866"/>
    </source>
</evidence>
<dbReference type="Proteomes" id="UP000680866">
    <property type="component" value="Chromosome"/>
</dbReference>
<protein>
    <submittedName>
        <fullName evidence="2">Macro domain-containing protein</fullName>
    </submittedName>
</protein>
<dbReference type="InterPro" id="IPR043472">
    <property type="entry name" value="Macro_dom-like"/>
</dbReference>
<dbReference type="KEGG" id="pry:Prubr_09620"/>
<proteinExistence type="predicted"/>
<dbReference type="Gene3D" id="3.40.220.10">
    <property type="entry name" value="Leucine Aminopeptidase, subunit E, domain 1"/>
    <property type="match status" value="1"/>
</dbReference>
<dbReference type="PANTHER" id="PTHR11106:SF27">
    <property type="entry name" value="MACRO DOMAIN-CONTAINING PROTEIN"/>
    <property type="match status" value="1"/>
</dbReference>
<dbReference type="EMBL" id="AP023359">
    <property type="protein sequence ID" value="BCJ63941.1"/>
    <property type="molecule type" value="Genomic_DNA"/>
</dbReference>
<dbReference type="InterPro" id="IPR002589">
    <property type="entry name" value="Macro_dom"/>
</dbReference>
<dbReference type="AlphaFoldDB" id="A0A810MSB9"/>
<feature type="domain" description="Macro" evidence="1">
    <location>
        <begin position="1"/>
        <end position="162"/>
    </location>
</feature>
<dbReference type="Pfam" id="PF01661">
    <property type="entry name" value="Macro"/>
    <property type="match status" value="1"/>
</dbReference>
<accession>A0A810MSB9</accession>
<keyword evidence="3" id="KW-1185">Reference proteome</keyword>
<dbReference type="SUPFAM" id="SSF52949">
    <property type="entry name" value="Macro domain-like"/>
    <property type="match status" value="1"/>
</dbReference>
<sequence length="162" mass="16268">MVLGDITEEDVDAVVTAANESLLGGGGVDGAIHRAAGPSLARAGAAVAPCLPGDAVATPAFDLGPRIRHVIHTVGPVWEGGGHGEAEVLASCYRRGLAVADEIGAGSVAFPAIATGVYGFPPEQAARIAVATIRATATGVERVRLVAFDAETHDLLAAALRD</sequence>
<evidence type="ECO:0000313" key="2">
    <source>
        <dbReference type="EMBL" id="BCJ63941.1"/>
    </source>
</evidence>
<gene>
    <name evidence="2" type="ORF">Prubr_09620</name>
</gene>
<dbReference type="PANTHER" id="PTHR11106">
    <property type="entry name" value="GANGLIOSIDE INDUCED DIFFERENTIATION ASSOCIATED PROTEIN 2-RELATED"/>
    <property type="match status" value="1"/>
</dbReference>
<name>A0A810MSB9_9ACTN</name>
<dbReference type="SMART" id="SM00506">
    <property type="entry name" value="A1pp"/>
    <property type="match status" value="1"/>
</dbReference>
<organism evidence="2 3">
    <name type="scientific">Polymorphospora rubra</name>
    <dbReference type="NCBI Taxonomy" id="338584"/>
    <lineage>
        <taxon>Bacteria</taxon>
        <taxon>Bacillati</taxon>
        <taxon>Actinomycetota</taxon>
        <taxon>Actinomycetes</taxon>
        <taxon>Micromonosporales</taxon>
        <taxon>Micromonosporaceae</taxon>
        <taxon>Polymorphospora</taxon>
    </lineage>
</organism>
<evidence type="ECO:0000259" key="1">
    <source>
        <dbReference type="PROSITE" id="PS51154"/>
    </source>
</evidence>
<dbReference type="PROSITE" id="PS51154">
    <property type="entry name" value="MACRO"/>
    <property type="match status" value="1"/>
</dbReference>
<reference evidence="2" key="1">
    <citation type="submission" date="2020-08" db="EMBL/GenBank/DDBJ databases">
        <title>Whole genome shotgun sequence of Polymorphospora rubra NBRC 101157.</title>
        <authorList>
            <person name="Komaki H."/>
            <person name="Tamura T."/>
        </authorList>
    </citation>
    <scope>NUCLEOTIDE SEQUENCE</scope>
    <source>
        <strain evidence="2">NBRC 101157</strain>
    </source>
</reference>
<dbReference type="CDD" id="cd02908">
    <property type="entry name" value="Macro_OAADPr_deacetylase"/>
    <property type="match status" value="1"/>
</dbReference>